<proteinExistence type="predicted"/>
<gene>
    <name evidence="2" type="ORF">MCHLDSM_00718</name>
</gene>
<evidence type="ECO:0000259" key="1">
    <source>
        <dbReference type="Pfam" id="PF01814"/>
    </source>
</evidence>
<organism evidence="2 3">
    <name type="scientific">Mycolicibacterium chlorophenolicum</name>
    <dbReference type="NCBI Taxonomy" id="37916"/>
    <lineage>
        <taxon>Bacteria</taxon>
        <taxon>Bacillati</taxon>
        <taxon>Actinomycetota</taxon>
        <taxon>Actinomycetes</taxon>
        <taxon>Mycobacteriales</taxon>
        <taxon>Mycobacteriaceae</taxon>
        <taxon>Mycolicibacterium</taxon>
    </lineage>
</organism>
<name>A0A0J6ZDK7_9MYCO</name>
<dbReference type="PATRIC" id="fig|37916.4.peg.771"/>
<keyword evidence="3" id="KW-1185">Reference proteome</keyword>
<dbReference type="SMR" id="A0A0J6ZDK7"/>
<dbReference type="PANTHER" id="PTHR35585:SF1">
    <property type="entry name" value="HHE DOMAIN PROTEIN (AFU_ORTHOLOGUE AFUA_4G00730)"/>
    <property type="match status" value="1"/>
</dbReference>
<dbReference type="EMBL" id="JYNL01000008">
    <property type="protein sequence ID" value="KMO82836.1"/>
    <property type="molecule type" value="Genomic_DNA"/>
</dbReference>
<dbReference type="RefSeq" id="WP_048468904.1">
    <property type="nucleotide sequence ID" value="NZ_JYNL01000008.1"/>
</dbReference>
<dbReference type="Pfam" id="PF01814">
    <property type="entry name" value="Hemerythrin"/>
    <property type="match status" value="1"/>
</dbReference>
<dbReference type="CDD" id="cd12108">
    <property type="entry name" value="Hr-like"/>
    <property type="match status" value="1"/>
</dbReference>
<dbReference type="STRING" id="37916.MCHLDSM_00718"/>
<feature type="domain" description="Hemerythrin-like" evidence="1">
    <location>
        <begin position="12"/>
        <end position="128"/>
    </location>
</feature>
<dbReference type="PANTHER" id="PTHR35585">
    <property type="entry name" value="HHE DOMAIN PROTEIN (AFU_ORTHOLOGUE AFUA_4G00730)"/>
    <property type="match status" value="1"/>
</dbReference>
<dbReference type="Gene3D" id="1.20.120.520">
    <property type="entry name" value="nmb1532 protein domain like"/>
    <property type="match status" value="1"/>
</dbReference>
<evidence type="ECO:0000313" key="2">
    <source>
        <dbReference type="EMBL" id="KMO82836.1"/>
    </source>
</evidence>
<dbReference type="AlphaFoldDB" id="A0A0J6ZDK7"/>
<comment type="caution">
    <text evidence="2">The sequence shown here is derived from an EMBL/GenBank/DDBJ whole genome shotgun (WGS) entry which is preliminary data.</text>
</comment>
<sequence length="188" mass="21097">MVETFVPSTDDVVEFLRGQHNQIKDMFDDVVHASGSTAREQAFVELRQLLAVHETAEEMIVHPRARRDLDGGDIIVDARLLEEHDAKEQLAALERMDIDSQEFMDALIVFKATVVDHADREEAEEFDRLQRDLDPDELKRLAPAVQAAQAIAPTRPHPGVESSLLNFAIGPFASMLDRARDIISAAMR</sequence>
<evidence type="ECO:0000313" key="3">
    <source>
        <dbReference type="Proteomes" id="UP000036513"/>
    </source>
</evidence>
<accession>A0A0J6ZDK7</accession>
<protein>
    <recommendedName>
        <fullName evidence="1">Hemerythrin-like domain-containing protein</fullName>
    </recommendedName>
</protein>
<reference evidence="2 3" key="1">
    <citation type="journal article" date="2015" name="Genome Biol. Evol.">
        <title>Characterization of Three Mycobacterium spp. with Potential Use in Bioremediation by Genome Sequencing and Comparative Genomics.</title>
        <authorList>
            <person name="Das S."/>
            <person name="Pettersson B.M."/>
            <person name="Behra P.R."/>
            <person name="Ramesh M."/>
            <person name="Dasgupta S."/>
            <person name="Bhattacharya A."/>
            <person name="Kirsebom L.A."/>
        </authorList>
    </citation>
    <scope>NUCLEOTIDE SEQUENCE [LARGE SCALE GENOMIC DNA]</scope>
    <source>
        <strain evidence="2 3">DSM 43826</strain>
    </source>
</reference>
<dbReference type="Proteomes" id="UP000036513">
    <property type="component" value="Unassembled WGS sequence"/>
</dbReference>
<dbReference type="InterPro" id="IPR012312">
    <property type="entry name" value="Hemerythrin-like"/>
</dbReference>